<proteinExistence type="predicted"/>
<dbReference type="InterPro" id="IPR033116">
    <property type="entry name" value="TRYPSIN_SER"/>
</dbReference>
<comment type="caution">
    <text evidence="8">The sequence shown here is derived from an EMBL/GenBank/DDBJ whole genome shotgun (WGS) entry which is preliminary data.</text>
</comment>
<dbReference type="Proteomes" id="UP000663891">
    <property type="component" value="Unassembled WGS sequence"/>
</dbReference>
<keyword evidence="6" id="KW-0732">Signal</keyword>
<dbReference type="InterPro" id="IPR001314">
    <property type="entry name" value="Peptidase_S1A"/>
</dbReference>
<dbReference type="PROSITE" id="PS50240">
    <property type="entry name" value="TRYPSIN_DOM"/>
    <property type="match status" value="1"/>
</dbReference>
<evidence type="ECO:0000256" key="2">
    <source>
        <dbReference type="ARBA" id="ARBA00022801"/>
    </source>
</evidence>
<dbReference type="PANTHER" id="PTHR24252:SF7">
    <property type="entry name" value="HYALIN"/>
    <property type="match status" value="1"/>
</dbReference>
<dbReference type="SMART" id="SM00020">
    <property type="entry name" value="Tryp_SPc"/>
    <property type="match status" value="1"/>
</dbReference>
<dbReference type="Proteomes" id="UP000663881">
    <property type="component" value="Unassembled WGS sequence"/>
</dbReference>
<sequence length="328" mass="35938">MTISYLIHITLLFFILLISSINSCKWSPTQCGCAHTPPSLHQRIVGGVAAKEHSWPWIVAIRQYNSHLCGGVLISDRHVLTAAHCFLNYHPSMINAFTFAMGHHGRSENIFISKAKRIINHKSYDSNGRNIHDIALVELERIIDFNNKNIGFICLPSADINNNGIYPPLGTPTWVVGWGHTSFHGTPSTVLLQVSVPITNNKGCTAKVTLPAKQLCAGLDLGGKDSCQGDSGGPLVLDKGQGIFELIGIVSFGEGCAYAMKPGIYTRVSGYIDWINDLIKKPITHTANTSNTPHTTVVLPQALLSNGNQRKLSYILFIFSSKFIITFK</sequence>
<evidence type="ECO:0000259" key="7">
    <source>
        <dbReference type="PROSITE" id="PS50240"/>
    </source>
</evidence>
<keyword evidence="2 5" id="KW-0378">Hydrolase</keyword>
<evidence type="ECO:0000256" key="5">
    <source>
        <dbReference type="RuleBase" id="RU363034"/>
    </source>
</evidence>
<name>A0A814AZ10_9BILA</name>
<evidence type="ECO:0000313" key="9">
    <source>
        <dbReference type="EMBL" id="CAF4032947.1"/>
    </source>
</evidence>
<dbReference type="PROSITE" id="PS00134">
    <property type="entry name" value="TRYPSIN_HIS"/>
    <property type="match status" value="1"/>
</dbReference>
<dbReference type="PANTHER" id="PTHR24252">
    <property type="entry name" value="ACROSIN-RELATED"/>
    <property type="match status" value="1"/>
</dbReference>
<evidence type="ECO:0000256" key="3">
    <source>
        <dbReference type="ARBA" id="ARBA00022825"/>
    </source>
</evidence>
<accession>A0A814AZ10</accession>
<feature type="chain" id="PRO_5035599317" description="Peptidase S1 domain-containing protein" evidence="6">
    <location>
        <begin position="24"/>
        <end position="328"/>
    </location>
</feature>
<gene>
    <name evidence="9" type="ORF">OKA104_LOCUS31686</name>
    <name evidence="8" type="ORF">VCS650_LOCUS10402</name>
</gene>
<reference evidence="8" key="1">
    <citation type="submission" date="2021-02" db="EMBL/GenBank/DDBJ databases">
        <authorList>
            <person name="Nowell W R."/>
        </authorList>
    </citation>
    <scope>NUCLEOTIDE SEQUENCE</scope>
</reference>
<dbReference type="EMBL" id="CAJNON010000074">
    <property type="protein sequence ID" value="CAF0921524.1"/>
    <property type="molecule type" value="Genomic_DNA"/>
</dbReference>
<dbReference type="PROSITE" id="PS00135">
    <property type="entry name" value="TRYPSIN_SER"/>
    <property type="match status" value="1"/>
</dbReference>
<evidence type="ECO:0000256" key="6">
    <source>
        <dbReference type="SAM" id="SignalP"/>
    </source>
</evidence>
<dbReference type="OrthoDB" id="546450at2759"/>
<dbReference type="AlphaFoldDB" id="A0A814AZ10"/>
<keyword evidence="3 5" id="KW-0720">Serine protease</keyword>
<dbReference type="Pfam" id="PF00089">
    <property type="entry name" value="Trypsin"/>
    <property type="match status" value="1"/>
</dbReference>
<organism evidence="8 10">
    <name type="scientific">Adineta steineri</name>
    <dbReference type="NCBI Taxonomy" id="433720"/>
    <lineage>
        <taxon>Eukaryota</taxon>
        <taxon>Metazoa</taxon>
        <taxon>Spiralia</taxon>
        <taxon>Gnathifera</taxon>
        <taxon>Rotifera</taxon>
        <taxon>Eurotatoria</taxon>
        <taxon>Bdelloidea</taxon>
        <taxon>Adinetida</taxon>
        <taxon>Adinetidae</taxon>
        <taxon>Adineta</taxon>
    </lineage>
</organism>
<keyword evidence="4" id="KW-1015">Disulfide bond</keyword>
<dbReference type="PRINTS" id="PR00722">
    <property type="entry name" value="CHYMOTRYPSIN"/>
</dbReference>
<feature type="domain" description="Peptidase S1" evidence="7">
    <location>
        <begin position="44"/>
        <end position="280"/>
    </location>
</feature>
<protein>
    <recommendedName>
        <fullName evidence="7">Peptidase S1 domain-containing protein</fullName>
    </recommendedName>
</protein>
<dbReference type="InterPro" id="IPR009003">
    <property type="entry name" value="Peptidase_S1_PA"/>
</dbReference>
<evidence type="ECO:0000256" key="4">
    <source>
        <dbReference type="ARBA" id="ARBA00023157"/>
    </source>
</evidence>
<dbReference type="InterPro" id="IPR043504">
    <property type="entry name" value="Peptidase_S1_PA_chymotrypsin"/>
</dbReference>
<keyword evidence="1 5" id="KW-0645">Protease</keyword>
<dbReference type="SUPFAM" id="SSF50494">
    <property type="entry name" value="Trypsin-like serine proteases"/>
    <property type="match status" value="1"/>
</dbReference>
<dbReference type="GO" id="GO:0004252">
    <property type="term" value="F:serine-type endopeptidase activity"/>
    <property type="evidence" value="ECO:0007669"/>
    <property type="project" value="InterPro"/>
</dbReference>
<dbReference type="CDD" id="cd00190">
    <property type="entry name" value="Tryp_SPc"/>
    <property type="match status" value="1"/>
</dbReference>
<dbReference type="Gene3D" id="2.40.10.10">
    <property type="entry name" value="Trypsin-like serine proteases"/>
    <property type="match status" value="1"/>
</dbReference>
<dbReference type="FunFam" id="2.40.10.10:FF:000006">
    <property type="entry name" value="Serine proteinase stubble"/>
    <property type="match status" value="1"/>
</dbReference>
<dbReference type="GO" id="GO:0006508">
    <property type="term" value="P:proteolysis"/>
    <property type="evidence" value="ECO:0007669"/>
    <property type="project" value="UniProtKB-KW"/>
</dbReference>
<evidence type="ECO:0000313" key="8">
    <source>
        <dbReference type="EMBL" id="CAF0921524.1"/>
    </source>
</evidence>
<dbReference type="EMBL" id="CAJOAY010003648">
    <property type="protein sequence ID" value="CAF4032947.1"/>
    <property type="molecule type" value="Genomic_DNA"/>
</dbReference>
<evidence type="ECO:0000256" key="1">
    <source>
        <dbReference type="ARBA" id="ARBA00022670"/>
    </source>
</evidence>
<feature type="signal peptide" evidence="6">
    <location>
        <begin position="1"/>
        <end position="23"/>
    </location>
</feature>
<evidence type="ECO:0000313" key="10">
    <source>
        <dbReference type="Proteomes" id="UP000663891"/>
    </source>
</evidence>
<dbReference type="InterPro" id="IPR001254">
    <property type="entry name" value="Trypsin_dom"/>
</dbReference>
<dbReference type="InterPro" id="IPR018114">
    <property type="entry name" value="TRYPSIN_HIS"/>
</dbReference>